<dbReference type="Proteomes" id="UP000234254">
    <property type="component" value="Unassembled WGS sequence"/>
</dbReference>
<protein>
    <submittedName>
        <fullName evidence="1">Uncharacterized protein</fullName>
    </submittedName>
</protein>
<dbReference type="VEuPathDB" id="FungiDB:P168DRAFT_290449"/>
<dbReference type="OrthoDB" id="1577640at2759"/>
<dbReference type="AlphaFoldDB" id="A0A2I1D3C8"/>
<name>A0A2I1D3C8_ASPC2</name>
<keyword evidence="2" id="KW-1185">Reference proteome</keyword>
<accession>A0A2I1D3C8</accession>
<dbReference type="EMBL" id="MSFM01000006">
    <property type="protein sequence ID" value="PKY04372.1"/>
    <property type="molecule type" value="Genomic_DNA"/>
</dbReference>
<proteinExistence type="predicted"/>
<comment type="caution">
    <text evidence="1">The sequence shown here is derived from an EMBL/GenBank/DDBJ whole genome shotgun (WGS) entry which is preliminary data.</text>
</comment>
<feature type="non-terminal residue" evidence="1">
    <location>
        <position position="406"/>
    </location>
</feature>
<dbReference type="GeneID" id="36544738"/>
<gene>
    <name evidence="1" type="ORF">P168DRAFT_290449</name>
</gene>
<evidence type="ECO:0000313" key="1">
    <source>
        <dbReference type="EMBL" id="PKY04372.1"/>
    </source>
</evidence>
<organism evidence="1 2">
    <name type="scientific">Aspergillus campestris (strain IBT 28561)</name>
    <dbReference type="NCBI Taxonomy" id="1392248"/>
    <lineage>
        <taxon>Eukaryota</taxon>
        <taxon>Fungi</taxon>
        <taxon>Dikarya</taxon>
        <taxon>Ascomycota</taxon>
        <taxon>Pezizomycotina</taxon>
        <taxon>Eurotiomycetes</taxon>
        <taxon>Eurotiomycetidae</taxon>
        <taxon>Eurotiales</taxon>
        <taxon>Aspergillaceae</taxon>
        <taxon>Aspergillus</taxon>
        <taxon>Aspergillus subgen. Circumdati</taxon>
    </lineage>
</organism>
<dbReference type="RefSeq" id="XP_024692966.1">
    <property type="nucleotide sequence ID" value="XM_024837214.1"/>
</dbReference>
<sequence length="406" mass="45228">MLIPTKGSGPDSIQWHFVSSGAPGQYLPPEKISDSLKWHILDLSVDELRSKRAFLGYCNAAWIRAGTRGSGFEQVDLSDAQRPGTTLRISREITPTAGTSGMGFFGAGAGAKLIFSKGMHAPVTAEESCLEDRMLNSKDTPLLLYDVENKTGYLVPELCAVLTIAHVWASKQVDREQLLRRIPFTQLSCNGGQAAYDKIFENKTIKLREAFADQKDLFLMTKLSQLFLSLEKRKEQQRFSNDATLPFFSHSHELHGWELFDIALCQPSYHKRVRLLIRESAPWDYIARDNKDMLVLFHKGLAAAIKPAPGTVCSAWDPLPSENEYLLASVHCIRALSRLNGGGLFMPKMTGKLALMPDHDGGRFKACDSHCSGRCERVLELAKKKTEHRRPLPDDGAILLGPKCRC</sequence>
<evidence type="ECO:0000313" key="2">
    <source>
        <dbReference type="Proteomes" id="UP000234254"/>
    </source>
</evidence>
<reference evidence="1" key="1">
    <citation type="submission" date="2016-12" db="EMBL/GenBank/DDBJ databases">
        <title>The genomes of Aspergillus section Nigri reveals drivers in fungal speciation.</title>
        <authorList>
            <consortium name="DOE Joint Genome Institute"/>
            <person name="Vesth T.C."/>
            <person name="Nybo J."/>
            <person name="Theobald S."/>
            <person name="Brandl J."/>
            <person name="Frisvad J.C."/>
            <person name="Nielsen K.F."/>
            <person name="Lyhne E.K."/>
            <person name="Kogle M.E."/>
            <person name="Kuo A."/>
            <person name="Riley R."/>
            <person name="Clum A."/>
            <person name="Nolan M."/>
            <person name="Lipzen A."/>
            <person name="Salamov A."/>
            <person name="Henrissat B."/>
            <person name="Wiebenga A."/>
            <person name="De vries R.P."/>
            <person name="Grigoriev I.V."/>
            <person name="Mortensen U.H."/>
            <person name="Andersen M.R."/>
            <person name="Baker S.E."/>
        </authorList>
    </citation>
    <scope>NUCLEOTIDE SEQUENCE</scope>
    <source>
        <strain evidence="1">IBT 28561</strain>
    </source>
</reference>